<evidence type="ECO:0000313" key="3">
    <source>
        <dbReference type="Proteomes" id="UP000694412"/>
    </source>
</evidence>
<dbReference type="Proteomes" id="UP000694412">
    <property type="component" value="Chromosome 3"/>
</dbReference>
<proteinExistence type="predicted"/>
<reference evidence="2" key="1">
    <citation type="submission" date="2015-11" db="EMBL/GenBank/DDBJ databases">
        <authorList>
            <consortium name="International Coturnix japonica Genome Analysis Consortium"/>
            <person name="Warren W."/>
            <person name="Burt D.W."/>
            <person name="Antin P.B."/>
            <person name="Lanford R."/>
            <person name="Gros J."/>
            <person name="Wilson R.K."/>
        </authorList>
    </citation>
    <scope>NUCLEOTIDE SEQUENCE [LARGE SCALE GENOMIC DNA]</scope>
</reference>
<protein>
    <submittedName>
        <fullName evidence="2">Uncharacterized protein</fullName>
    </submittedName>
</protein>
<dbReference type="AlphaFoldDB" id="A0A8C2TFL3"/>
<dbReference type="Ensembl" id="ENSCJPT00005018793.1">
    <property type="protein sequence ID" value="ENSCJPP00005013042.1"/>
    <property type="gene ID" value="ENSCJPG00005011037.1"/>
</dbReference>
<reference evidence="2" key="3">
    <citation type="submission" date="2025-09" db="UniProtKB">
        <authorList>
            <consortium name="Ensembl"/>
        </authorList>
    </citation>
    <scope>IDENTIFICATION</scope>
</reference>
<evidence type="ECO:0000256" key="1">
    <source>
        <dbReference type="SAM" id="MobiDB-lite"/>
    </source>
</evidence>
<feature type="compositionally biased region" description="Low complexity" evidence="1">
    <location>
        <begin position="74"/>
        <end position="95"/>
    </location>
</feature>
<feature type="region of interest" description="Disordered" evidence="1">
    <location>
        <begin position="1"/>
        <end position="95"/>
    </location>
</feature>
<accession>A0A8C2TFL3</accession>
<reference evidence="2" key="2">
    <citation type="submission" date="2025-08" db="UniProtKB">
        <authorList>
            <consortium name="Ensembl"/>
        </authorList>
    </citation>
    <scope>IDENTIFICATION</scope>
</reference>
<organism evidence="2 3">
    <name type="scientific">Coturnix japonica</name>
    <name type="common">Japanese quail</name>
    <name type="synonym">Coturnix coturnix japonica</name>
    <dbReference type="NCBI Taxonomy" id="93934"/>
    <lineage>
        <taxon>Eukaryota</taxon>
        <taxon>Metazoa</taxon>
        <taxon>Chordata</taxon>
        <taxon>Craniata</taxon>
        <taxon>Vertebrata</taxon>
        <taxon>Euteleostomi</taxon>
        <taxon>Archelosauria</taxon>
        <taxon>Archosauria</taxon>
        <taxon>Dinosauria</taxon>
        <taxon>Saurischia</taxon>
        <taxon>Theropoda</taxon>
        <taxon>Coelurosauria</taxon>
        <taxon>Aves</taxon>
        <taxon>Neognathae</taxon>
        <taxon>Galloanserae</taxon>
        <taxon>Galliformes</taxon>
        <taxon>Phasianidae</taxon>
        <taxon>Perdicinae</taxon>
        <taxon>Coturnix</taxon>
    </lineage>
</organism>
<feature type="compositionally biased region" description="Basic residues" evidence="1">
    <location>
        <begin position="1"/>
        <end position="11"/>
    </location>
</feature>
<name>A0A8C2TFL3_COTJA</name>
<evidence type="ECO:0000313" key="2">
    <source>
        <dbReference type="Ensembl" id="ENSCJPP00005013042.1"/>
    </source>
</evidence>
<keyword evidence="3" id="KW-1185">Reference proteome</keyword>
<sequence>MGSGSSRRRGRVGGAPRQEEAAAPLPAAEERRAPGTELEAAPPGPAQPQPEVSARVPGVSRRAAGPGRFGPGARGRSAAPPRSSAAAPTPRSAPCSRRIVPVFRTFLWRERRSGSKQPVGCPAILYHGSEEELMASIEREYGC</sequence>